<dbReference type="SUPFAM" id="SSF56059">
    <property type="entry name" value="Glutathione synthetase ATP-binding domain-like"/>
    <property type="match status" value="1"/>
</dbReference>
<name>A0A0F9HB77_9ZZZZ</name>
<reference evidence="1" key="1">
    <citation type="journal article" date="2015" name="Nature">
        <title>Complex archaea that bridge the gap between prokaryotes and eukaryotes.</title>
        <authorList>
            <person name="Spang A."/>
            <person name="Saw J.H."/>
            <person name="Jorgensen S.L."/>
            <person name="Zaremba-Niedzwiedzka K."/>
            <person name="Martijn J."/>
            <person name="Lind A.E."/>
            <person name="van Eijk R."/>
            <person name="Schleper C."/>
            <person name="Guy L."/>
            <person name="Ettema T.J."/>
        </authorList>
    </citation>
    <scope>NUCLEOTIDE SEQUENCE</scope>
</reference>
<dbReference type="AlphaFoldDB" id="A0A0F9HB77"/>
<accession>A0A0F9HB77</accession>
<dbReference type="EMBL" id="LAZR01015588">
    <property type="protein sequence ID" value="KKM08270.1"/>
    <property type="molecule type" value="Genomic_DNA"/>
</dbReference>
<feature type="non-terminal residue" evidence="1">
    <location>
        <position position="281"/>
    </location>
</feature>
<evidence type="ECO:0008006" key="2">
    <source>
        <dbReference type="Google" id="ProtNLM"/>
    </source>
</evidence>
<organism evidence="1">
    <name type="scientific">marine sediment metagenome</name>
    <dbReference type="NCBI Taxonomy" id="412755"/>
    <lineage>
        <taxon>unclassified sequences</taxon>
        <taxon>metagenomes</taxon>
        <taxon>ecological metagenomes</taxon>
    </lineage>
</organism>
<protein>
    <recommendedName>
        <fullName evidence="2">ATP-grasp domain-containing protein</fullName>
    </recommendedName>
</protein>
<sequence length="281" mass="31592">MKILILTRDGSALGLAQRLVQEGHEVDVFSDTLTLVHTGSSIYEISQNLWKSVQECKFIVTDCGGWSSLYKRASTYNKPIIGCTAMTDMLNEDCVKEYQLGKRLGIKFPETTVYSDAQGLQPKVLEGTFLRYNIKIGRDLFVCTRQEWMAWAMYQLPIGEEILLQREMQGREINVIGWFNGLNWVRPFFYSTPDAKETGAVAMLAQKTNTKLTANTIEPLGKWLRAVDYKGAITAHLIVEDGTDIVYVDKFNIGLTAPCIFAMMEGLKTPLSDFLNSLAFG</sequence>
<evidence type="ECO:0000313" key="1">
    <source>
        <dbReference type="EMBL" id="KKM08270.1"/>
    </source>
</evidence>
<gene>
    <name evidence="1" type="ORF">LCGC14_1725540</name>
</gene>
<proteinExistence type="predicted"/>
<comment type="caution">
    <text evidence="1">The sequence shown here is derived from an EMBL/GenBank/DDBJ whole genome shotgun (WGS) entry which is preliminary data.</text>
</comment>